<evidence type="ECO:0000313" key="3">
    <source>
        <dbReference type="Proteomes" id="UP000294850"/>
    </source>
</evidence>
<dbReference type="PANTHER" id="PTHR31435:SF10">
    <property type="entry name" value="BSR4717 PROTEIN"/>
    <property type="match status" value="1"/>
</dbReference>
<proteinExistence type="predicted"/>
<dbReference type="PROSITE" id="PS51729">
    <property type="entry name" value="GNAT_YJDJ"/>
    <property type="match status" value="1"/>
</dbReference>
<dbReference type="OrthoDB" id="9793389at2"/>
<name>A0A4R5DSU1_9BACT</name>
<evidence type="ECO:0000313" key="2">
    <source>
        <dbReference type="EMBL" id="TDE15424.1"/>
    </source>
</evidence>
<dbReference type="Proteomes" id="UP000294850">
    <property type="component" value="Unassembled WGS sequence"/>
</dbReference>
<dbReference type="Pfam" id="PF14542">
    <property type="entry name" value="Acetyltransf_CG"/>
    <property type="match status" value="1"/>
</dbReference>
<comment type="caution">
    <text evidence="2">The sequence shown here is derived from an EMBL/GenBank/DDBJ whole genome shotgun (WGS) entry which is preliminary data.</text>
</comment>
<keyword evidence="2" id="KW-0808">Transferase</keyword>
<feature type="domain" description="N-acetyltransferase" evidence="1">
    <location>
        <begin position="8"/>
        <end position="95"/>
    </location>
</feature>
<dbReference type="CDD" id="cd04301">
    <property type="entry name" value="NAT_SF"/>
    <property type="match status" value="1"/>
</dbReference>
<dbReference type="InterPro" id="IPR031165">
    <property type="entry name" value="GNAT_YJDJ"/>
</dbReference>
<dbReference type="PANTHER" id="PTHR31435">
    <property type="entry name" value="PROTEIN NATD1"/>
    <property type="match status" value="1"/>
</dbReference>
<reference evidence="2 3" key="1">
    <citation type="submission" date="2019-03" db="EMBL/GenBank/DDBJ databases">
        <title>Dyadobacter AR-3-6 sp. nov., isolated from arctic soil.</title>
        <authorList>
            <person name="Chaudhary D.K."/>
        </authorList>
    </citation>
    <scope>NUCLEOTIDE SEQUENCE [LARGE SCALE GENOMIC DNA]</scope>
    <source>
        <strain evidence="2 3">AR-3-6</strain>
    </source>
</reference>
<dbReference type="SUPFAM" id="SSF55729">
    <property type="entry name" value="Acyl-CoA N-acyltransferases (Nat)"/>
    <property type="match status" value="1"/>
</dbReference>
<dbReference type="InterPro" id="IPR016181">
    <property type="entry name" value="Acyl_CoA_acyltransferase"/>
</dbReference>
<evidence type="ECO:0000259" key="1">
    <source>
        <dbReference type="PROSITE" id="PS51729"/>
    </source>
</evidence>
<organism evidence="2 3">
    <name type="scientific">Dyadobacter psychrotolerans</name>
    <dbReference type="NCBI Taxonomy" id="2541721"/>
    <lineage>
        <taxon>Bacteria</taxon>
        <taxon>Pseudomonadati</taxon>
        <taxon>Bacteroidota</taxon>
        <taxon>Cytophagia</taxon>
        <taxon>Cytophagales</taxon>
        <taxon>Spirosomataceae</taxon>
        <taxon>Dyadobacter</taxon>
    </lineage>
</organism>
<dbReference type="InterPro" id="IPR045057">
    <property type="entry name" value="Gcn5-rel_NAT"/>
</dbReference>
<gene>
    <name evidence="2" type="ORF">E0F88_13000</name>
</gene>
<dbReference type="RefSeq" id="WP_131958687.1">
    <property type="nucleotide sequence ID" value="NZ_SMFL01000004.1"/>
</dbReference>
<sequence>MSEVQLQLDERGRGAFYLEENKEKLGEMVVGISGTALTVYHTEVDPKMEGQGLAKKMFDFMIKYVREKGLTVVPLCEFVHAQFKRHPEEFADVWKR</sequence>
<dbReference type="EMBL" id="SMFL01000004">
    <property type="protein sequence ID" value="TDE15424.1"/>
    <property type="molecule type" value="Genomic_DNA"/>
</dbReference>
<dbReference type="GO" id="GO:0016740">
    <property type="term" value="F:transferase activity"/>
    <property type="evidence" value="ECO:0007669"/>
    <property type="project" value="UniProtKB-KW"/>
</dbReference>
<protein>
    <submittedName>
        <fullName evidence="2">N-acetyltransferase</fullName>
    </submittedName>
</protein>
<keyword evidence="3" id="KW-1185">Reference proteome</keyword>
<accession>A0A4R5DSU1</accession>
<dbReference type="AlphaFoldDB" id="A0A4R5DSU1"/>
<dbReference type="Gene3D" id="3.40.630.30">
    <property type="match status" value="1"/>
</dbReference>